<gene>
    <name evidence="2" type="ORF">NDU88_000247</name>
</gene>
<evidence type="ECO:0000313" key="2">
    <source>
        <dbReference type="EMBL" id="KAJ1174956.1"/>
    </source>
</evidence>
<dbReference type="EMBL" id="JANPWB010000006">
    <property type="protein sequence ID" value="KAJ1174956.1"/>
    <property type="molecule type" value="Genomic_DNA"/>
</dbReference>
<keyword evidence="3" id="KW-1185">Reference proteome</keyword>
<comment type="caution">
    <text evidence="2">The sequence shown here is derived from an EMBL/GenBank/DDBJ whole genome shotgun (WGS) entry which is preliminary data.</text>
</comment>
<sequence>MLLGSTGPSFCSRQPRQTESFLLALLAISQPSTVSQATPSKKEGGRVKNIRSLKAEARSSTCSAHHLADLRGSQS</sequence>
<evidence type="ECO:0000256" key="1">
    <source>
        <dbReference type="SAM" id="MobiDB-lite"/>
    </source>
</evidence>
<reference evidence="2" key="1">
    <citation type="journal article" date="2022" name="bioRxiv">
        <title>Sequencing and chromosome-scale assembly of the giantPleurodeles waltlgenome.</title>
        <authorList>
            <person name="Brown T."/>
            <person name="Elewa A."/>
            <person name="Iarovenko S."/>
            <person name="Subramanian E."/>
            <person name="Araus A.J."/>
            <person name="Petzold A."/>
            <person name="Susuki M."/>
            <person name="Suzuki K.-i.T."/>
            <person name="Hayashi T."/>
            <person name="Toyoda A."/>
            <person name="Oliveira C."/>
            <person name="Osipova E."/>
            <person name="Leigh N.D."/>
            <person name="Simon A."/>
            <person name="Yun M.H."/>
        </authorList>
    </citation>
    <scope>NUCLEOTIDE SEQUENCE</scope>
    <source>
        <strain evidence="2">20211129_DDA</strain>
        <tissue evidence="2">Liver</tissue>
    </source>
</reference>
<proteinExistence type="predicted"/>
<protein>
    <recommendedName>
        <fullName evidence="4">Secreted protein</fullName>
    </recommendedName>
</protein>
<organism evidence="2 3">
    <name type="scientific">Pleurodeles waltl</name>
    <name type="common">Iberian ribbed newt</name>
    <dbReference type="NCBI Taxonomy" id="8319"/>
    <lineage>
        <taxon>Eukaryota</taxon>
        <taxon>Metazoa</taxon>
        <taxon>Chordata</taxon>
        <taxon>Craniata</taxon>
        <taxon>Vertebrata</taxon>
        <taxon>Euteleostomi</taxon>
        <taxon>Amphibia</taxon>
        <taxon>Batrachia</taxon>
        <taxon>Caudata</taxon>
        <taxon>Salamandroidea</taxon>
        <taxon>Salamandridae</taxon>
        <taxon>Pleurodelinae</taxon>
        <taxon>Pleurodeles</taxon>
    </lineage>
</organism>
<dbReference type="Proteomes" id="UP001066276">
    <property type="component" value="Chromosome 3_2"/>
</dbReference>
<evidence type="ECO:0000313" key="3">
    <source>
        <dbReference type="Proteomes" id="UP001066276"/>
    </source>
</evidence>
<name>A0AAV7TFQ2_PLEWA</name>
<dbReference type="AlphaFoldDB" id="A0AAV7TFQ2"/>
<feature type="region of interest" description="Disordered" evidence="1">
    <location>
        <begin position="33"/>
        <end position="58"/>
    </location>
</feature>
<evidence type="ECO:0008006" key="4">
    <source>
        <dbReference type="Google" id="ProtNLM"/>
    </source>
</evidence>
<accession>A0AAV7TFQ2</accession>